<dbReference type="Proteomes" id="UP001201812">
    <property type="component" value="Unassembled WGS sequence"/>
</dbReference>
<feature type="compositionally biased region" description="Basic and acidic residues" evidence="1">
    <location>
        <begin position="188"/>
        <end position="207"/>
    </location>
</feature>
<keyword evidence="3" id="KW-1185">Reference proteome</keyword>
<proteinExistence type="predicted"/>
<evidence type="ECO:0000313" key="3">
    <source>
        <dbReference type="Proteomes" id="UP001201812"/>
    </source>
</evidence>
<feature type="region of interest" description="Disordered" evidence="1">
    <location>
        <begin position="253"/>
        <end position="276"/>
    </location>
</feature>
<evidence type="ECO:0000313" key="2">
    <source>
        <dbReference type="EMBL" id="KAI1694894.1"/>
    </source>
</evidence>
<feature type="compositionally biased region" description="Basic and acidic residues" evidence="1">
    <location>
        <begin position="160"/>
        <end position="178"/>
    </location>
</feature>
<dbReference type="EMBL" id="JAKKPZ010000461">
    <property type="protein sequence ID" value="KAI1694894.1"/>
    <property type="molecule type" value="Genomic_DNA"/>
</dbReference>
<feature type="compositionally biased region" description="Basic and acidic residues" evidence="1">
    <location>
        <begin position="45"/>
        <end position="54"/>
    </location>
</feature>
<organism evidence="2 3">
    <name type="scientific">Ditylenchus destructor</name>
    <dbReference type="NCBI Taxonomy" id="166010"/>
    <lineage>
        <taxon>Eukaryota</taxon>
        <taxon>Metazoa</taxon>
        <taxon>Ecdysozoa</taxon>
        <taxon>Nematoda</taxon>
        <taxon>Chromadorea</taxon>
        <taxon>Rhabditida</taxon>
        <taxon>Tylenchina</taxon>
        <taxon>Tylenchomorpha</taxon>
        <taxon>Sphaerularioidea</taxon>
        <taxon>Anguinidae</taxon>
        <taxon>Anguininae</taxon>
        <taxon>Ditylenchus</taxon>
    </lineage>
</organism>
<comment type="caution">
    <text evidence="2">The sequence shown here is derived from an EMBL/GenBank/DDBJ whole genome shotgun (WGS) entry which is preliminary data.</text>
</comment>
<gene>
    <name evidence="2" type="ORF">DdX_19891</name>
</gene>
<name>A0AAD4QX19_9BILA</name>
<evidence type="ECO:0000256" key="1">
    <source>
        <dbReference type="SAM" id="MobiDB-lite"/>
    </source>
</evidence>
<sequence>MDLRFRHPPVPALERSVHRSGPSRCPDASDRAAARTARCPAPPVRPEDRVRDRVPQSPSGSAAIRPARRVSLQGRSHRSPLAQRRLRLPHHLAQRFRIGGAIDHDHAVALRRPAPERNLCKLALHHDRGSAEHRRNRHRLEHRLMLGGIERRPCRELPLHPHVDAEDMPRRPDTEPRPADAIGAQDPGTEKCRHGRAEDDRHRQSIEEDREGDAAQPVSHCRSRTAVRSVGPDICDIRAAALRSAHWCAPRRPGFRHRRPARCRARASRAAHASRR</sequence>
<accession>A0AAD4QX19</accession>
<protein>
    <submittedName>
        <fullName evidence="2">Uncharacterized protein</fullName>
    </submittedName>
</protein>
<reference evidence="2" key="1">
    <citation type="submission" date="2022-01" db="EMBL/GenBank/DDBJ databases">
        <title>Genome Sequence Resource for Two Populations of Ditylenchus destructor, the Migratory Endoparasitic Phytonematode.</title>
        <authorList>
            <person name="Zhang H."/>
            <person name="Lin R."/>
            <person name="Xie B."/>
        </authorList>
    </citation>
    <scope>NUCLEOTIDE SEQUENCE</scope>
    <source>
        <strain evidence="2">BazhouSP</strain>
    </source>
</reference>
<feature type="region of interest" description="Disordered" evidence="1">
    <location>
        <begin position="1"/>
        <end position="80"/>
    </location>
</feature>
<dbReference type="AlphaFoldDB" id="A0AAD4QX19"/>
<feature type="region of interest" description="Disordered" evidence="1">
    <location>
        <begin position="160"/>
        <end position="224"/>
    </location>
</feature>